<protein>
    <recommendedName>
        <fullName evidence="4">Lipoprotein</fullName>
    </recommendedName>
</protein>
<dbReference type="Proteomes" id="UP000539957">
    <property type="component" value="Unassembled WGS sequence"/>
</dbReference>
<dbReference type="EMBL" id="JACHKY010000003">
    <property type="protein sequence ID" value="MBB4798398.1"/>
    <property type="molecule type" value="Genomic_DNA"/>
</dbReference>
<proteinExistence type="predicted"/>
<comment type="caution">
    <text evidence="2">The sequence shown here is derived from an EMBL/GenBank/DDBJ whole genome shotgun (WGS) entry which is preliminary data.</text>
</comment>
<feature type="signal peptide" evidence="1">
    <location>
        <begin position="1"/>
        <end position="21"/>
    </location>
</feature>
<name>A0A7W7IPZ6_9CAUL</name>
<dbReference type="RefSeq" id="WP_184269818.1">
    <property type="nucleotide sequence ID" value="NZ_JACHKY010000003.1"/>
</dbReference>
<dbReference type="Pfam" id="PF20101">
    <property type="entry name" value="DUF6491"/>
    <property type="match status" value="1"/>
</dbReference>
<gene>
    <name evidence="2" type="ORF">HNP32_002142</name>
</gene>
<evidence type="ECO:0008006" key="4">
    <source>
        <dbReference type="Google" id="ProtNLM"/>
    </source>
</evidence>
<accession>A0A7W7IPZ6</accession>
<keyword evidence="3" id="KW-1185">Reference proteome</keyword>
<evidence type="ECO:0000313" key="2">
    <source>
        <dbReference type="EMBL" id="MBB4798398.1"/>
    </source>
</evidence>
<dbReference type="InterPro" id="IPR045500">
    <property type="entry name" value="DUF6491"/>
</dbReference>
<evidence type="ECO:0000256" key="1">
    <source>
        <dbReference type="SAM" id="SignalP"/>
    </source>
</evidence>
<dbReference type="AlphaFoldDB" id="A0A7W7IPZ6"/>
<keyword evidence="1" id="KW-0732">Signal</keyword>
<reference evidence="2 3" key="1">
    <citation type="submission" date="2020-08" db="EMBL/GenBank/DDBJ databases">
        <title>Functional genomics of gut bacteria from endangered species of beetles.</title>
        <authorList>
            <person name="Carlos-Shanley C."/>
        </authorList>
    </citation>
    <scope>NUCLEOTIDE SEQUENCE [LARGE SCALE GENOMIC DNA]</scope>
    <source>
        <strain evidence="2 3">S00123</strain>
    </source>
</reference>
<feature type="chain" id="PRO_5030854444" description="Lipoprotein" evidence="1">
    <location>
        <begin position="22"/>
        <end position="134"/>
    </location>
</feature>
<evidence type="ECO:0000313" key="3">
    <source>
        <dbReference type="Proteomes" id="UP000539957"/>
    </source>
</evidence>
<sequence length="134" mass="14413">MSRMFPLLVAAAGATALSACAPMTGAESTRTSSMGQQCFYANQVDNFRGDNQTLYVRARNKDVFELQTFGGCSDIDFAFGIAFLPNSGINRLCTGDLSRIIVAGGMEPRAQCRVQVVKKLTEAEVAALPARNRP</sequence>
<organism evidence="2 3">
    <name type="scientific">Brevundimonas bullata</name>
    <dbReference type="NCBI Taxonomy" id="13160"/>
    <lineage>
        <taxon>Bacteria</taxon>
        <taxon>Pseudomonadati</taxon>
        <taxon>Pseudomonadota</taxon>
        <taxon>Alphaproteobacteria</taxon>
        <taxon>Caulobacterales</taxon>
        <taxon>Caulobacteraceae</taxon>
        <taxon>Brevundimonas</taxon>
    </lineage>
</organism>
<dbReference type="PROSITE" id="PS51257">
    <property type="entry name" value="PROKAR_LIPOPROTEIN"/>
    <property type="match status" value="1"/>
</dbReference>